<dbReference type="Gene3D" id="3.30.40.10">
    <property type="entry name" value="Zinc/RING finger domain, C3HC4 (zinc finger)"/>
    <property type="match status" value="1"/>
</dbReference>
<dbReference type="GO" id="GO:0061630">
    <property type="term" value="F:ubiquitin protein ligase activity"/>
    <property type="evidence" value="ECO:0007669"/>
    <property type="project" value="UniProtKB-EC"/>
</dbReference>
<evidence type="ECO:0000256" key="11">
    <source>
        <dbReference type="ARBA" id="ARBA00022833"/>
    </source>
</evidence>
<dbReference type="EC" id="2.3.2.27" evidence="4 15"/>
<feature type="domain" description="Non-structural maintenance of chromosomes element 1 RING C4HC3-type" evidence="17">
    <location>
        <begin position="227"/>
        <end position="261"/>
    </location>
</feature>
<dbReference type="GO" id="GO:0000724">
    <property type="term" value="P:double-strand break repair via homologous recombination"/>
    <property type="evidence" value="ECO:0007669"/>
    <property type="project" value="TreeGrafter"/>
</dbReference>
<keyword evidence="7 15" id="KW-0479">Metal-binding</keyword>
<dbReference type="Gene3D" id="1.10.10.10">
    <property type="entry name" value="Winged helix-like DNA-binding domain superfamily/Winged helix DNA-binding domain"/>
    <property type="match status" value="1"/>
</dbReference>
<reference evidence="18" key="1">
    <citation type="journal article" date="2020" name="Stud. Mycol.">
        <title>101 Dothideomycetes genomes: a test case for predicting lifestyles and emergence of pathogens.</title>
        <authorList>
            <person name="Haridas S."/>
            <person name="Albert R."/>
            <person name="Binder M."/>
            <person name="Bloem J."/>
            <person name="Labutti K."/>
            <person name="Salamov A."/>
            <person name="Andreopoulos B."/>
            <person name="Baker S."/>
            <person name="Barry K."/>
            <person name="Bills G."/>
            <person name="Bluhm B."/>
            <person name="Cannon C."/>
            <person name="Castanera R."/>
            <person name="Culley D."/>
            <person name="Daum C."/>
            <person name="Ezra D."/>
            <person name="Gonzalez J."/>
            <person name="Henrissat B."/>
            <person name="Kuo A."/>
            <person name="Liang C."/>
            <person name="Lipzen A."/>
            <person name="Lutzoni F."/>
            <person name="Magnuson J."/>
            <person name="Mondo S."/>
            <person name="Nolan M."/>
            <person name="Ohm R."/>
            <person name="Pangilinan J."/>
            <person name="Park H.-J."/>
            <person name="Ramirez L."/>
            <person name="Alfaro M."/>
            <person name="Sun H."/>
            <person name="Tritt A."/>
            <person name="Yoshinaga Y."/>
            <person name="Zwiers L.-H."/>
            <person name="Turgeon B."/>
            <person name="Goodwin S."/>
            <person name="Spatafora J."/>
            <person name="Crous P."/>
            <person name="Grigoriev I."/>
        </authorList>
    </citation>
    <scope>NUCLEOTIDE SEQUENCE</scope>
    <source>
        <strain evidence="18">CBS 121739</strain>
    </source>
</reference>
<evidence type="ECO:0000256" key="10">
    <source>
        <dbReference type="ARBA" id="ARBA00022786"/>
    </source>
</evidence>
<evidence type="ECO:0000256" key="16">
    <source>
        <dbReference type="SAM" id="MobiDB-lite"/>
    </source>
</evidence>
<keyword evidence="11 15" id="KW-0862">Zinc</keyword>
<dbReference type="GO" id="GO:0005634">
    <property type="term" value="C:nucleus"/>
    <property type="evidence" value="ECO:0007669"/>
    <property type="project" value="UniProtKB-SubCell"/>
</dbReference>
<dbReference type="Pfam" id="PF07574">
    <property type="entry name" value="SMC_Nse1"/>
    <property type="match status" value="1"/>
</dbReference>
<feature type="region of interest" description="Disordered" evidence="16">
    <location>
        <begin position="288"/>
        <end position="330"/>
    </location>
</feature>
<keyword evidence="13 15" id="KW-0234">DNA repair</keyword>
<evidence type="ECO:0000256" key="14">
    <source>
        <dbReference type="ARBA" id="ARBA00023242"/>
    </source>
</evidence>
<dbReference type="CDD" id="cd16493">
    <property type="entry name" value="RING-CH-C4HC3_NSE1"/>
    <property type="match status" value="1"/>
</dbReference>
<sequence>MSQYDDTHRAFLQAFMSRGTLTYTEAQPILAAILTAANPSRPTLPADIDRPTFYAHLGTLNTHLHPFDLEIRNARSQHTRSMLYALVNTASDPLTQLATTRSPDELAFVKRCLDAMFETYNTRSREVLAVSRVQGLNLARGRGGGGRGSLGATQATQGSAGAGLTMGQAERVLDEMVSEGWFEESEAGFVSLGTRALVELRGWLVDTYNEVLEGDGDEGGGEGVVRVRGQRCANYDCGARLHDGCTQRYFERQSTRKCPSCGAEWTGGHFVGERAALSAAKAKASSARRGWGVGMVEEEEDEVGEGDGEEGEGEDGDGDEGEEEDGDMSE</sequence>
<dbReference type="RefSeq" id="XP_033603767.1">
    <property type="nucleotide sequence ID" value="XM_033748823.1"/>
</dbReference>
<name>A0A6A6WH53_9PEZI</name>
<comment type="catalytic activity">
    <reaction evidence="1 15">
        <text>S-ubiquitinyl-[E2 ubiquitin-conjugating enzyme]-L-cysteine + [acceptor protein]-L-lysine = [E2 ubiquitin-conjugating enzyme]-L-cysteine + N(6)-ubiquitinyl-[acceptor protein]-L-lysine.</text>
        <dbReference type="EC" id="2.3.2.27"/>
    </reaction>
</comment>
<feature type="compositionally biased region" description="Acidic residues" evidence="16">
    <location>
        <begin position="296"/>
        <end position="330"/>
    </location>
</feature>
<keyword evidence="10 15" id="KW-0833">Ubl conjugation pathway</keyword>
<evidence type="ECO:0000256" key="4">
    <source>
        <dbReference type="ARBA" id="ARBA00012483"/>
    </source>
</evidence>
<organism evidence="18 19">
    <name type="scientific">Pseudovirgaria hyperparasitica</name>
    <dbReference type="NCBI Taxonomy" id="470096"/>
    <lineage>
        <taxon>Eukaryota</taxon>
        <taxon>Fungi</taxon>
        <taxon>Dikarya</taxon>
        <taxon>Ascomycota</taxon>
        <taxon>Pezizomycotina</taxon>
        <taxon>Dothideomycetes</taxon>
        <taxon>Dothideomycetes incertae sedis</taxon>
        <taxon>Acrospermales</taxon>
        <taxon>Acrospermaceae</taxon>
        <taxon>Pseudovirgaria</taxon>
    </lineage>
</organism>
<evidence type="ECO:0000313" key="19">
    <source>
        <dbReference type="Proteomes" id="UP000799437"/>
    </source>
</evidence>
<dbReference type="Proteomes" id="UP000799437">
    <property type="component" value="Unassembled WGS sequence"/>
</dbReference>
<keyword evidence="12 15" id="KW-0233">DNA recombination</keyword>
<dbReference type="PANTHER" id="PTHR20973:SF0">
    <property type="entry name" value="NON-STRUCTURAL MAINTENANCE OF CHROMOSOMES ELEMENT 1 HOMOLOG"/>
    <property type="match status" value="1"/>
</dbReference>
<dbReference type="GeneID" id="54489877"/>
<evidence type="ECO:0000256" key="12">
    <source>
        <dbReference type="ARBA" id="ARBA00023172"/>
    </source>
</evidence>
<dbReference type="GO" id="GO:0030915">
    <property type="term" value="C:Smc5-Smc6 complex"/>
    <property type="evidence" value="ECO:0007669"/>
    <property type="project" value="UniProtKB-UniRule"/>
</dbReference>
<keyword evidence="14 15" id="KW-0539">Nucleus</keyword>
<dbReference type="Gene3D" id="3.90.1150.220">
    <property type="match status" value="1"/>
</dbReference>
<keyword evidence="8 15" id="KW-0227">DNA damage</keyword>
<keyword evidence="6 15" id="KW-0808">Transferase</keyword>
<evidence type="ECO:0000256" key="7">
    <source>
        <dbReference type="ARBA" id="ARBA00022723"/>
    </source>
</evidence>
<protein>
    <recommendedName>
        <fullName evidence="5 15">Non-structural maintenance of chromosomes element 1 homolog</fullName>
        <ecNumber evidence="4 15">2.3.2.27</ecNumber>
    </recommendedName>
</protein>
<dbReference type="AlphaFoldDB" id="A0A6A6WH53"/>
<dbReference type="InterPro" id="IPR014857">
    <property type="entry name" value="Nse1_RING_C4HC3-type"/>
</dbReference>
<proteinExistence type="inferred from homology"/>
<dbReference type="OrthoDB" id="185455at2759"/>
<dbReference type="InterPro" id="IPR013083">
    <property type="entry name" value="Znf_RING/FYVE/PHD"/>
</dbReference>
<dbReference type="PANTHER" id="PTHR20973">
    <property type="entry name" value="NON-SMC ELEMENT 1-RELATED"/>
    <property type="match status" value="1"/>
</dbReference>
<dbReference type="GO" id="GO:0008270">
    <property type="term" value="F:zinc ion binding"/>
    <property type="evidence" value="ECO:0007669"/>
    <property type="project" value="UniProtKB-KW"/>
</dbReference>
<evidence type="ECO:0000256" key="2">
    <source>
        <dbReference type="ARBA" id="ARBA00004123"/>
    </source>
</evidence>
<comment type="subunit">
    <text evidence="15">Component of the Smc5-Smc6 complex.</text>
</comment>
<evidence type="ECO:0000256" key="9">
    <source>
        <dbReference type="ARBA" id="ARBA00022771"/>
    </source>
</evidence>
<evidence type="ECO:0000259" key="17">
    <source>
        <dbReference type="Pfam" id="PF08746"/>
    </source>
</evidence>
<evidence type="ECO:0000313" key="18">
    <source>
        <dbReference type="EMBL" id="KAF2761316.1"/>
    </source>
</evidence>
<evidence type="ECO:0000256" key="3">
    <source>
        <dbReference type="ARBA" id="ARBA00010258"/>
    </source>
</evidence>
<accession>A0A6A6WH53</accession>
<evidence type="ECO:0000256" key="8">
    <source>
        <dbReference type="ARBA" id="ARBA00022763"/>
    </source>
</evidence>
<dbReference type="InterPro" id="IPR011513">
    <property type="entry name" value="Nse1"/>
</dbReference>
<evidence type="ECO:0000256" key="15">
    <source>
        <dbReference type="RuleBase" id="RU368018"/>
    </source>
</evidence>
<dbReference type="EMBL" id="ML996567">
    <property type="protein sequence ID" value="KAF2761316.1"/>
    <property type="molecule type" value="Genomic_DNA"/>
</dbReference>
<evidence type="ECO:0000256" key="6">
    <source>
        <dbReference type="ARBA" id="ARBA00022679"/>
    </source>
</evidence>
<comment type="similarity">
    <text evidence="3 15">Belongs to the NSE1 family.</text>
</comment>
<evidence type="ECO:0000256" key="13">
    <source>
        <dbReference type="ARBA" id="ARBA00023204"/>
    </source>
</evidence>
<dbReference type="Pfam" id="PF08746">
    <property type="entry name" value="zf-RING-like"/>
    <property type="match status" value="1"/>
</dbReference>
<evidence type="ECO:0000256" key="1">
    <source>
        <dbReference type="ARBA" id="ARBA00000900"/>
    </source>
</evidence>
<comment type="function">
    <text evidence="15">Acts in a DNA repair pathway for removal of UV-induced DNA damage that is distinct from classical nucleotide excision repair and in repair of ionizing radiation damage. Functions in homologous recombination repair of DNA double strand breaks and in recovery of stalled replication forks.</text>
</comment>
<comment type="subcellular location">
    <subcellularLocation>
        <location evidence="2 15">Nucleus</location>
    </subcellularLocation>
</comment>
<evidence type="ECO:0000256" key="5">
    <source>
        <dbReference type="ARBA" id="ARBA00019422"/>
    </source>
</evidence>
<keyword evidence="19" id="KW-1185">Reference proteome</keyword>
<dbReference type="InterPro" id="IPR036388">
    <property type="entry name" value="WH-like_DNA-bd_sf"/>
</dbReference>
<keyword evidence="9 15" id="KW-0863">Zinc-finger</keyword>
<gene>
    <name evidence="18" type="ORF">EJ05DRAFT_524638</name>
</gene>